<keyword evidence="2" id="KW-1185">Reference proteome</keyword>
<reference evidence="1 2" key="1">
    <citation type="submission" date="2018-11" db="EMBL/GenBank/DDBJ databases">
        <authorList>
            <consortium name="Pathogen Informatics"/>
        </authorList>
    </citation>
    <scope>NUCLEOTIDE SEQUENCE [LARGE SCALE GENOMIC DNA]</scope>
</reference>
<reference evidence="3" key="2">
    <citation type="submission" date="2019-09" db="UniProtKB">
        <authorList>
            <consortium name="WormBaseParasite"/>
        </authorList>
    </citation>
    <scope>IDENTIFICATION</scope>
</reference>
<dbReference type="AlphaFoldDB" id="A0A183FNZ7"/>
<evidence type="ECO:0000313" key="1">
    <source>
        <dbReference type="EMBL" id="VDO80002.1"/>
    </source>
</evidence>
<name>A0A183FNZ7_HELPZ</name>
<gene>
    <name evidence="1" type="ORF">HPBE_LOCUS9288</name>
</gene>
<protein>
    <submittedName>
        <fullName evidence="3">Tim44 domain-containing protein</fullName>
    </submittedName>
</protein>
<proteinExistence type="predicted"/>
<dbReference type="WBParaSite" id="HPBE_0000928701-mRNA-1">
    <property type="protein sequence ID" value="HPBE_0000928701-mRNA-1"/>
    <property type="gene ID" value="HPBE_0000928701"/>
</dbReference>
<evidence type="ECO:0000313" key="2">
    <source>
        <dbReference type="Proteomes" id="UP000050761"/>
    </source>
</evidence>
<sequence length="135" mass="15798">MRPLLHRLRNSAKGAERRLFPETLELIRQRGAARASGNYQQTSDLAKQCRAAIKEDLTERRARMLSEVAEKDMSIQNAFWSFAYIRIKMPLSYAWTEPLFCAHFDTIIKRAFWMTDLPFGYKVWQGFGTLCGYRL</sequence>
<dbReference type="Proteomes" id="UP000050761">
    <property type="component" value="Unassembled WGS sequence"/>
</dbReference>
<organism evidence="2 3">
    <name type="scientific">Heligmosomoides polygyrus</name>
    <name type="common">Parasitic roundworm</name>
    <dbReference type="NCBI Taxonomy" id="6339"/>
    <lineage>
        <taxon>Eukaryota</taxon>
        <taxon>Metazoa</taxon>
        <taxon>Ecdysozoa</taxon>
        <taxon>Nematoda</taxon>
        <taxon>Chromadorea</taxon>
        <taxon>Rhabditida</taxon>
        <taxon>Rhabditina</taxon>
        <taxon>Rhabditomorpha</taxon>
        <taxon>Strongyloidea</taxon>
        <taxon>Heligmosomidae</taxon>
        <taxon>Heligmosomoides</taxon>
    </lineage>
</organism>
<dbReference type="OrthoDB" id="410104at2759"/>
<accession>A0A183FNZ7</accession>
<evidence type="ECO:0000313" key="3">
    <source>
        <dbReference type="WBParaSite" id="HPBE_0000928701-mRNA-1"/>
    </source>
</evidence>
<dbReference type="EMBL" id="UZAH01026393">
    <property type="protein sequence ID" value="VDO80002.1"/>
    <property type="molecule type" value="Genomic_DNA"/>
</dbReference>
<accession>A0A3P8C7D8</accession>